<feature type="domain" description="Radical SAM core" evidence="5">
    <location>
        <begin position="1"/>
        <end position="181"/>
    </location>
</feature>
<protein>
    <submittedName>
        <fullName evidence="6">Anaerobic ribonucleoside-triphosphate reductase activating protein</fullName>
    </submittedName>
</protein>
<evidence type="ECO:0000313" key="7">
    <source>
        <dbReference type="Proteomes" id="UP000229600"/>
    </source>
</evidence>
<dbReference type="InterPro" id="IPR007197">
    <property type="entry name" value="rSAM"/>
</dbReference>
<dbReference type="InterPro" id="IPR058240">
    <property type="entry name" value="rSAM_sf"/>
</dbReference>
<dbReference type="NCBIfam" id="TIGR02495">
    <property type="entry name" value="NrdG2"/>
    <property type="match status" value="1"/>
</dbReference>
<dbReference type="InterPro" id="IPR050377">
    <property type="entry name" value="Radical_SAM_PqqE_MftC-like"/>
</dbReference>
<dbReference type="PROSITE" id="PS51918">
    <property type="entry name" value="RADICAL_SAM"/>
    <property type="match status" value="1"/>
</dbReference>
<dbReference type="GO" id="GO:0003824">
    <property type="term" value="F:catalytic activity"/>
    <property type="evidence" value="ECO:0007669"/>
    <property type="project" value="InterPro"/>
</dbReference>
<evidence type="ECO:0000256" key="1">
    <source>
        <dbReference type="ARBA" id="ARBA00022691"/>
    </source>
</evidence>
<evidence type="ECO:0000256" key="4">
    <source>
        <dbReference type="ARBA" id="ARBA00023014"/>
    </source>
</evidence>
<name>A0A2H0N419_9BACT</name>
<comment type="caution">
    <text evidence="6">The sequence shown here is derived from an EMBL/GenBank/DDBJ whole genome shotgun (WGS) entry which is preliminary data.</text>
</comment>
<dbReference type="PANTHER" id="PTHR11228:SF27">
    <property type="entry name" value="GLYCYL-RADICAL ENZYME ACTIVATING ENZYME MJ1227-RELATED"/>
    <property type="match status" value="1"/>
</dbReference>
<accession>A0A2H0N419</accession>
<keyword evidence="1" id="KW-0949">S-adenosyl-L-methionine</keyword>
<dbReference type="SUPFAM" id="SSF102114">
    <property type="entry name" value="Radical SAM enzymes"/>
    <property type="match status" value="1"/>
</dbReference>
<dbReference type="GO" id="GO:0046872">
    <property type="term" value="F:metal ion binding"/>
    <property type="evidence" value="ECO:0007669"/>
    <property type="project" value="UniProtKB-KW"/>
</dbReference>
<keyword evidence="3" id="KW-0408">Iron</keyword>
<dbReference type="Pfam" id="PF04055">
    <property type="entry name" value="Radical_SAM"/>
    <property type="match status" value="1"/>
</dbReference>
<feature type="non-terminal residue" evidence="6">
    <location>
        <position position="1"/>
    </location>
</feature>
<keyword evidence="4" id="KW-0411">Iron-sulfur</keyword>
<dbReference type="EMBL" id="PCWN01000011">
    <property type="protein sequence ID" value="PIR03618.1"/>
    <property type="molecule type" value="Genomic_DNA"/>
</dbReference>
<dbReference type="Proteomes" id="UP000229600">
    <property type="component" value="Unassembled WGS sequence"/>
</dbReference>
<dbReference type="Gene3D" id="3.20.20.70">
    <property type="entry name" value="Aldolase class I"/>
    <property type="match status" value="1"/>
</dbReference>
<evidence type="ECO:0000256" key="3">
    <source>
        <dbReference type="ARBA" id="ARBA00023004"/>
    </source>
</evidence>
<organism evidence="6 7">
    <name type="scientific">Candidatus Magasanikbacteria bacterium CG11_big_fil_rev_8_21_14_0_20_39_34</name>
    <dbReference type="NCBI Taxonomy" id="1974653"/>
    <lineage>
        <taxon>Bacteria</taxon>
        <taxon>Candidatus Magasanikiibacteriota</taxon>
    </lineage>
</organism>
<dbReference type="GO" id="GO:0051536">
    <property type="term" value="F:iron-sulfur cluster binding"/>
    <property type="evidence" value="ECO:0007669"/>
    <property type="project" value="UniProtKB-KW"/>
</dbReference>
<dbReference type="AlphaFoldDB" id="A0A2H0N419"/>
<keyword evidence="2" id="KW-0479">Metal-binding</keyword>
<reference evidence="6 7" key="1">
    <citation type="submission" date="2017-09" db="EMBL/GenBank/DDBJ databases">
        <title>Depth-based differentiation of microbial function through sediment-hosted aquifers and enrichment of novel symbionts in the deep terrestrial subsurface.</title>
        <authorList>
            <person name="Probst A.J."/>
            <person name="Ladd B."/>
            <person name="Jarett J.K."/>
            <person name="Geller-Mcgrath D.E."/>
            <person name="Sieber C.M."/>
            <person name="Emerson J.B."/>
            <person name="Anantharaman K."/>
            <person name="Thomas B.C."/>
            <person name="Malmstrom R."/>
            <person name="Stieglmeier M."/>
            <person name="Klingl A."/>
            <person name="Woyke T."/>
            <person name="Ryan C.M."/>
            <person name="Banfield J.F."/>
        </authorList>
    </citation>
    <scope>NUCLEOTIDE SEQUENCE [LARGE SCALE GENOMIC DNA]</scope>
    <source>
        <strain evidence="6">CG11_big_fil_rev_8_21_14_0_20_39_34</strain>
    </source>
</reference>
<dbReference type="PANTHER" id="PTHR11228">
    <property type="entry name" value="RADICAL SAM DOMAIN PROTEIN"/>
    <property type="match status" value="1"/>
</dbReference>
<sequence>QQIRHTFIPESIFLHFLEKRRGLLDGIVITGGEPTLMGDLLPFMKKIKEMGFLVKLDSNGNRPEILSEAIEKNLVDYIAMDLKTNFAGYKNLVGKLVRTEKIAESINLIMRSGVDYEFRTTLVDEIHSKEVMEDMRSMIRGAKRLYLQQFRKEKTLDPRFESFQAFSSERLKETIAFFSEDIESVDIRL</sequence>
<evidence type="ECO:0000259" key="5">
    <source>
        <dbReference type="PROSITE" id="PS51918"/>
    </source>
</evidence>
<evidence type="ECO:0000313" key="6">
    <source>
        <dbReference type="EMBL" id="PIR03618.1"/>
    </source>
</evidence>
<gene>
    <name evidence="6" type="ORF">COV59_05520</name>
</gene>
<proteinExistence type="predicted"/>
<evidence type="ECO:0000256" key="2">
    <source>
        <dbReference type="ARBA" id="ARBA00022723"/>
    </source>
</evidence>
<dbReference type="InterPro" id="IPR013785">
    <property type="entry name" value="Aldolase_TIM"/>
</dbReference>
<dbReference type="InterPro" id="IPR012840">
    <property type="entry name" value="NrdG2"/>
</dbReference>